<name>A0ABT7U949_9BACE</name>
<dbReference type="Pfam" id="PF03747">
    <property type="entry name" value="ADP_ribosyl_GH"/>
    <property type="match status" value="1"/>
</dbReference>
<protein>
    <submittedName>
        <fullName evidence="1">DUF1810 family protein</fullName>
    </submittedName>
</protein>
<dbReference type="Proteomes" id="UP001228403">
    <property type="component" value="Unassembled WGS sequence"/>
</dbReference>
<dbReference type="SUPFAM" id="SSF140736">
    <property type="entry name" value="Rv1873-like"/>
    <property type="match status" value="1"/>
</dbReference>
<proteinExistence type="predicted"/>
<dbReference type="Gene3D" id="1.10.4080.10">
    <property type="entry name" value="ADP-ribosylation/Crystallin J1"/>
    <property type="match status" value="1"/>
</dbReference>
<reference evidence="1 2" key="1">
    <citation type="submission" date="2023-06" db="EMBL/GenBank/DDBJ databases">
        <authorList>
            <person name="Zeman M."/>
            <person name="Kubasova T."/>
            <person name="Jahodarova E."/>
            <person name="Nykrynova M."/>
            <person name="Rychlik I."/>
        </authorList>
    </citation>
    <scope>NUCLEOTIDE SEQUENCE [LARGE SCALE GENOMIC DNA]</scope>
    <source>
        <strain evidence="1 2">ET4</strain>
    </source>
</reference>
<organism evidence="1 2">
    <name type="scientific">Bacteroides eggerthii</name>
    <dbReference type="NCBI Taxonomy" id="28111"/>
    <lineage>
        <taxon>Bacteria</taxon>
        <taxon>Pseudomonadati</taxon>
        <taxon>Bacteroidota</taxon>
        <taxon>Bacteroidia</taxon>
        <taxon>Bacteroidales</taxon>
        <taxon>Bacteroidaceae</taxon>
        <taxon>Bacteroides</taxon>
    </lineage>
</organism>
<dbReference type="InterPro" id="IPR036287">
    <property type="entry name" value="Rv1873-like_sf"/>
</dbReference>
<dbReference type="PANTHER" id="PTHR16222">
    <property type="entry name" value="ADP-RIBOSYLGLYCOHYDROLASE"/>
    <property type="match status" value="1"/>
</dbReference>
<dbReference type="Pfam" id="PF08837">
    <property type="entry name" value="DUF1810"/>
    <property type="match status" value="1"/>
</dbReference>
<evidence type="ECO:0000313" key="2">
    <source>
        <dbReference type="Proteomes" id="UP001228403"/>
    </source>
</evidence>
<comment type="caution">
    <text evidence="1">The sequence shown here is derived from an EMBL/GenBank/DDBJ whole genome shotgun (WGS) entry which is preliminary data.</text>
</comment>
<accession>A0ABT7U949</accession>
<evidence type="ECO:0000313" key="1">
    <source>
        <dbReference type="EMBL" id="MDM8146328.1"/>
    </source>
</evidence>
<dbReference type="InterPro" id="IPR050792">
    <property type="entry name" value="ADP-ribosylglycohydrolase"/>
</dbReference>
<dbReference type="InterPro" id="IPR036705">
    <property type="entry name" value="Ribosyl_crysJ1_sf"/>
</dbReference>
<dbReference type="SUPFAM" id="SSF101478">
    <property type="entry name" value="ADP-ribosylglycohydrolase"/>
    <property type="match status" value="1"/>
</dbReference>
<dbReference type="Gene3D" id="1.25.40.380">
    <property type="entry name" value="Protein of unknown function DUF1810"/>
    <property type="match status" value="1"/>
</dbReference>
<keyword evidence="2" id="KW-1185">Reference proteome</keyword>
<dbReference type="PROSITE" id="PS01302">
    <property type="entry name" value="UPF0758"/>
    <property type="match status" value="1"/>
</dbReference>
<dbReference type="InterPro" id="IPR020891">
    <property type="entry name" value="UPF0758_CS"/>
</dbReference>
<dbReference type="InterPro" id="IPR014937">
    <property type="entry name" value="DUF1810"/>
</dbReference>
<dbReference type="InterPro" id="IPR005502">
    <property type="entry name" value="Ribosyl_crysJ1"/>
</dbReference>
<gene>
    <name evidence="1" type="ORF">QUW02_10445</name>
</gene>
<dbReference type="EMBL" id="JAUDCF010000028">
    <property type="protein sequence ID" value="MDM8146328.1"/>
    <property type="molecule type" value="Genomic_DNA"/>
</dbReference>
<reference evidence="2" key="2">
    <citation type="submission" date="2023-07" db="EMBL/GenBank/DDBJ databases">
        <title>Identification and characterization of horizontal gene transfer across gut microbiota members of farm animals based on homology search.</title>
        <authorList>
            <person name="Schwarzerova J."/>
            <person name="Nykrynova M."/>
            <person name="Jureckova K."/>
            <person name="Cejkova D."/>
            <person name="Rychlik I."/>
        </authorList>
    </citation>
    <scope>NUCLEOTIDE SEQUENCE [LARGE SCALE GENOMIC DNA]</scope>
    <source>
        <strain evidence="2">ET4</strain>
    </source>
</reference>
<sequence length="415" mass="46684">MNSYNPNTQNPESTPQKPLDRFLKAQETIYPQALKEIRSGRKQTHWIWYIFPQLKGLGHSYNANYYGIADVEEARQYLNHPVLGARLHEITRALLLLPDGLSAESILGSIDALKVRSSMTLFDQIEPEGIFRQVLKRYYQNKEDRLTLKALNIPEEGLLLGAVAGDIIGSVYEHYSIKRTDFPLLSEASRFTDDTVMTVAVADWLLGTDDLIPSLQNYVHRYPKAGYGAMFQQWATFSNPIPYHSFGNGSAMRVSPIGWAFDTLEETLRHAAESAAVTHNHPQGIKGAQAVAACIFLARKGESKANIRTYVEQTFYYDLHRTCDEIRPDYRFDVTCQGSVPESIIAFLESTDFESAVRLAVSLGGDADTMGAIAGSIAEAFYGGVPENIRQECIRRMPDDLLSVLHRFSEQFMRQ</sequence>
<dbReference type="PANTHER" id="PTHR16222:SF12">
    <property type="entry name" value="ADP-RIBOSYLGLYCOHYDROLASE-RELATED"/>
    <property type="match status" value="1"/>
</dbReference>